<evidence type="ECO:0000313" key="2">
    <source>
        <dbReference type="EMBL" id="MCG9970854.1"/>
    </source>
</evidence>
<feature type="region of interest" description="Disordered" evidence="1">
    <location>
        <begin position="24"/>
        <end position="80"/>
    </location>
</feature>
<sequence length="196" mass="21910">MRTTLILFCMMLFLMSCKDNKENAEKEIEENQTESIESKEKTGGTSQDQPINQNPDVPDSDTANSDSEVNPDTGNSIAGTYIRSDHPEDWNCSCFCLEVKMSGTSELCLSEDKLYVNGRFEQSGNNINVYYSGKSSKTTDSEIPWDKFEKNTPIAVLSPSGNGFDLDWKGFTIDGKIAVDYALYGKKTLEGTYKRK</sequence>
<evidence type="ECO:0000313" key="3">
    <source>
        <dbReference type="Proteomes" id="UP001139344"/>
    </source>
</evidence>
<dbReference type="Proteomes" id="UP001139344">
    <property type="component" value="Unassembled WGS sequence"/>
</dbReference>
<proteinExistence type="predicted"/>
<organism evidence="2 3">
    <name type="scientific">Christiangramia crocea</name>
    <dbReference type="NCBI Taxonomy" id="2904124"/>
    <lineage>
        <taxon>Bacteria</taxon>
        <taxon>Pseudomonadati</taxon>
        <taxon>Bacteroidota</taxon>
        <taxon>Flavobacteriia</taxon>
        <taxon>Flavobacteriales</taxon>
        <taxon>Flavobacteriaceae</taxon>
        <taxon>Christiangramia</taxon>
    </lineage>
</organism>
<accession>A0A9X1UV45</accession>
<evidence type="ECO:0008006" key="4">
    <source>
        <dbReference type="Google" id="ProtNLM"/>
    </source>
</evidence>
<evidence type="ECO:0000256" key="1">
    <source>
        <dbReference type="SAM" id="MobiDB-lite"/>
    </source>
</evidence>
<dbReference type="RefSeq" id="WP_240096558.1">
    <property type="nucleotide sequence ID" value="NZ_JAJSON010000012.1"/>
</dbReference>
<dbReference type="PROSITE" id="PS51257">
    <property type="entry name" value="PROKAR_LIPOPROTEIN"/>
    <property type="match status" value="1"/>
</dbReference>
<keyword evidence="3" id="KW-1185">Reference proteome</keyword>
<reference evidence="2" key="1">
    <citation type="submission" date="2021-12" db="EMBL/GenBank/DDBJ databases">
        <title>Description of Gramella crocea sp. nov., a new bacterium isolated from activated sludge.</title>
        <authorList>
            <person name="Zhang X."/>
        </authorList>
    </citation>
    <scope>NUCLEOTIDE SEQUENCE</scope>
    <source>
        <strain evidence="2">YB25</strain>
    </source>
</reference>
<protein>
    <recommendedName>
        <fullName evidence="4">Lipoprotein</fullName>
    </recommendedName>
</protein>
<dbReference type="EMBL" id="JAJSON010000012">
    <property type="protein sequence ID" value="MCG9970854.1"/>
    <property type="molecule type" value="Genomic_DNA"/>
</dbReference>
<gene>
    <name evidence="2" type="ORF">LU635_04320</name>
</gene>
<dbReference type="AlphaFoldDB" id="A0A9X1UV45"/>
<comment type="caution">
    <text evidence="2">The sequence shown here is derived from an EMBL/GenBank/DDBJ whole genome shotgun (WGS) entry which is preliminary data.</text>
</comment>
<feature type="compositionally biased region" description="Polar residues" evidence="1">
    <location>
        <begin position="43"/>
        <end position="78"/>
    </location>
</feature>
<name>A0A9X1UV45_9FLAO</name>